<dbReference type="AlphaFoldDB" id="A0A2T1M258"/>
<evidence type="ECO:0000313" key="2">
    <source>
        <dbReference type="Proteomes" id="UP000239001"/>
    </source>
</evidence>
<proteinExistence type="predicted"/>
<dbReference type="InterPro" id="IPR038296">
    <property type="entry name" value="ParD_sf"/>
</dbReference>
<dbReference type="Pfam" id="PF03693">
    <property type="entry name" value="ParD_antitoxin"/>
    <property type="match status" value="1"/>
</dbReference>
<reference evidence="1 2" key="2">
    <citation type="submission" date="2018-03" db="EMBL/GenBank/DDBJ databases">
        <authorList>
            <person name="Keele B.F."/>
        </authorList>
    </citation>
    <scope>NUCLEOTIDE SEQUENCE [LARGE SCALE GENOMIC DNA]</scope>
    <source>
        <strain evidence="1 2">CCALA 016</strain>
    </source>
</reference>
<name>A0A2T1M258_9CHRO</name>
<dbReference type="Proteomes" id="UP000239001">
    <property type="component" value="Unassembled WGS sequence"/>
</dbReference>
<sequence length="88" mass="10298">MSITLNSEQEKFIQTQLESGRFTDAMEVIQTAFHLLEKLNDDYLQWVEETRQKVDLAIAELDRGEGHDGETVVKEILERFKQARQETE</sequence>
<dbReference type="InterPro" id="IPR022789">
    <property type="entry name" value="ParD"/>
</dbReference>
<gene>
    <name evidence="1" type="ORF">C7H19_03475</name>
</gene>
<keyword evidence="2" id="KW-1185">Reference proteome</keyword>
<reference evidence="1 2" key="1">
    <citation type="submission" date="2018-03" db="EMBL/GenBank/DDBJ databases">
        <title>The ancient ancestry and fast evolution of plastids.</title>
        <authorList>
            <person name="Moore K.R."/>
            <person name="Magnabosco C."/>
            <person name="Momper L."/>
            <person name="Gold D.A."/>
            <person name="Bosak T."/>
            <person name="Fournier G.P."/>
        </authorList>
    </citation>
    <scope>NUCLEOTIDE SEQUENCE [LARGE SCALE GENOMIC DNA]</scope>
    <source>
        <strain evidence="1 2">CCALA 016</strain>
    </source>
</reference>
<organism evidence="1 2">
    <name type="scientific">Aphanothece hegewaldii CCALA 016</name>
    <dbReference type="NCBI Taxonomy" id="2107694"/>
    <lineage>
        <taxon>Bacteria</taxon>
        <taxon>Bacillati</taxon>
        <taxon>Cyanobacteriota</taxon>
        <taxon>Cyanophyceae</taxon>
        <taxon>Oscillatoriophycideae</taxon>
        <taxon>Chroococcales</taxon>
        <taxon>Aphanothecaceae</taxon>
        <taxon>Aphanothece</taxon>
    </lineage>
</organism>
<accession>A0A2T1M258</accession>
<dbReference type="Gene3D" id="6.10.10.120">
    <property type="entry name" value="Antitoxin ParD1-like"/>
    <property type="match status" value="1"/>
</dbReference>
<dbReference type="EMBL" id="PXOH01000003">
    <property type="protein sequence ID" value="PSF38792.1"/>
    <property type="molecule type" value="Genomic_DNA"/>
</dbReference>
<protein>
    <submittedName>
        <fullName evidence="1">Type II toxin-antitoxin system ParD family antitoxin</fullName>
    </submittedName>
</protein>
<comment type="caution">
    <text evidence="1">The sequence shown here is derived from an EMBL/GenBank/DDBJ whole genome shotgun (WGS) entry which is preliminary data.</text>
</comment>
<dbReference type="OrthoDB" id="517705at2"/>
<evidence type="ECO:0000313" key="1">
    <source>
        <dbReference type="EMBL" id="PSF38792.1"/>
    </source>
</evidence>